<dbReference type="OrthoDB" id="9804110at2"/>
<dbReference type="InterPro" id="IPR036794">
    <property type="entry name" value="ATP_F1_dsu/esu_C_sf"/>
</dbReference>
<dbReference type="PANTHER" id="PTHR13822:SF10">
    <property type="entry name" value="ATP SYNTHASE EPSILON CHAIN, CHLOROPLASTIC"/>
    <property type="match status" value="1"/>
</dbReference>
<dbReference type="GO" id="GO:0005886">
    <property type="term" value="C:plasma membrane"/>
    <property type="evidence" value="ECO:0007669"/>
    <property type="project" value="UniProtKB-SubCell"/>
</dbReference>
<organism evidence="15 16">
    <name type="scientific">Monoglobus pectinilyticus</name>
    <dbReference type="NCBI Taxonomy" id="1981510"/>
    <lineage>
        <taxon>Bacteria</taxon>
        <taxon>Bacillati</taxon>
        <taxon>Bacillota</taxon>
        <taxon>Clostridia</taxon>
        <taxon>Monoglobales</taxon>
        <taxon>Monoglobaceae</taxon>
        <taxon>Monoglobus</taxon>
    </lineage>
</organism>
<dbReference type="RefSeq" id="WP_102366358.1">
    <property type="nucleotide sequence ID" value="NZ_CP020991.1"/>
</dbReference>
<evidence type="ECO:0000256" key="10">
    <source>
        <dbReference type="ARBA" id="ARBA00023310"/>
    </source>
</evidence>
<sequence length="138" mass="15874">MSDEKTFKLDILASDRSFYSGPCEMLIFPALDGLQGVLPHHEATVTCTSEGELKYKVDGKWYYAAVSKGIVEIMPTYVTLLADTVERPEEIDIKRAKEAKERAEERMRQKQSIREYYQTQAALNRALSRLKVSRQHMK</sequence>
<dbReference type="GeneID" id="98063457"/>
<dbReference type="NCBIfam" id="TIGR01216">
    <property type="entry name" value="ATP_synt_epsi"/>
    <property type="match status" value="1"/>
</dbReference>
<comment type="function">
    <text evidence="1 11">Produces ATP from ADP in the presence of a proton gradient across the membrane.</text>
</comment>
<comment type="subcellular location">
    <subcellularLocation>
        <location evidence="2 11">Cell membrane</location>
        <topology evidence="2 11">Peripheral membrane protein</topology>
    </subcellularLocation>
</comment>
<evidence type="ECO:0000256" key="12">
    <source>
        <dbReference type="RuleBase" id="RU003656"/>
    </source>
</evidence>
<evidence type="ECO:0000256" key="4">
    <source>
        <dbReference type="ARBA" id="ARBA00022448"/>
    </source>
</evidence>
<evidence type="ECO:0000313" key="16">
    <source>
        <dbReference type="Proteomes" id="UP000235589"/>
    </source>
</evidence>
<evidence type="ECO:0000259" key="13">
    <source>
        <dbReference type="Pfam" id="PF00401"/>
    </source>
</evidence>
<evidence type="ECO:0000256" key="7">
    <source>
        <dbReference type="ARBA" id="ARBA00023065"/>
    </source>
</evidence>
<keyword evidence="10 11" id="KW-0066">ATP synthesis</keyword>
<evidence type="ECO:0000256" key="3">
    <source>
        <dbReference type="ARBA" id="ARBA00005712"/>
    </source>
</evidence>
<dbReference type="InterPro" id="IPR001469">
    <property type="entry name" value="ATP_synth_F1_dsu/esu"/>
</dbReference>
<accession>A0A2K9P4N7</accession>
<dbReference type="SUPFAM" id="SSF51344">
    <property type="entry name" value="Epsilon subunit of F1F0-ATP synthase N-terminal domain"/>
    <property type="match status" value="1"/>
</dbReference>
<proteinExistence type="inferred from homology"/>
<protein>
    <recommendedName>
        <fullName evidence="11">ATP synthase epsilon chain</fullName>
    </recommendedName>
    <alternativeName>
        <fullName evidence="11">ATP synthase F1 sector epsilon subunit</fullName>
    </alternativeName>
    <alternativeName>
        <fullName evidence="11">F-ATPase epsilon subunit</fullName>
    </alternativeName>
</protein>
<keyword evidence="9 11" id="KW-0139">CF(1)</keyword>
<evidence type="ECO:0000256" key="8">
    <source>
        <dbReference type="ARBA" id="ARBA00023136"/>
    </source>
</evidence>
<keyword evidence="5 11" id="KW-1003">Cell membrane</keyword>
<evidence type="ECO:0000313" key="15">
    <source>
        <dbReference type="EMBL" id="AUO20227.1"/>
    </source>
</evidence>
<keyword evidence="16" id="KW-1185">Reference proteome</keyword>
<dbReference type="SUPFAM" id="SSF46604">
    <property type="entry name" value="Epsilon subunit of F1F0-ATP synthase C-terminal domain"/>
    <property type="match status" value="1"/>
</dbReference>
<gene>
    <name evidence="11" type="primary">atpC</name>
    <name evidence="15" type="ORF">B9O19_02085</name>
</gene>
<evidence type="ECO:0000256" key="9">
    <source>
        <dbReference type="ARBA" id="ARBA00023196"/>
    </source>
</evidence>
<dbReference type="EMBL" id="CP020991">
    <property type="protein sequence ID" value="AUO20227.1"/>
    <property type="molecule type" value="Genomic_DNA"/>
</dbReference>
<dbReference type="InterPro" id="IPR036771">
    <property type="entry name" value="ATPsynth_dsu/esu_N"/>
</dbReference>
<dbReference type="HAMAP" id="MF_00530">
    <property type="entry name" value="ATP_synth_epsil_bac"/>
    <property type="match status" value="1"/>
</dbReference>
<dbReference type="CDD" id="cd12152">
    <property type="entry name" value="F1-ATPase_delta"/>
    <property type="match status" value="1"/>
</dbReference>
<dbReference type="GO" id="GO:0005524">
    <property type="term" value="F:ATP binding"/>
    <property type="evidence" value="ECO:0007669"/>
    <property type="project" value="UniProtKB-UniRule"/>
</dbReference>
<dbReference type="PANTHER" id="PTHR13822">
    <property type="entry name" value="ATP SYNTHASE DELTA/EPSILON CHAIN"/>
    <property type="match status" value="1"/>
</dbReference>
<evidence type="ECO:0000256" key="6">
    <source>
        <dbReference type="ARBA" id="ARBA00022781"/>
    </source>
</evidence>
<keyword evidence="4 11" id="KW-0813">Transport</keyword>
<evidence type="ECO:0000256" key="5">
    <source>
        <dbReference type="ARBA" id="ARBA00022475"/>
    </source>
</evidence>
<reference evidence="15 16" key="1">
    <citation type="submission" date="2017-04" db="EMBL/GenBank/DDBJ databases">
        <title>Monoglobus pectinilyticus 14 draft genome.</title>
        <authorList>
            <person name="Kim C."/>
            <person name="Rosendale D.I."/>
            <person name="Kelly W.J."/>
            <person name="Tannock G.W."/>
            <person name="Patchett M.L."/>
            <person name="Jordens J.Z."/>
        </authorList>
    </citation>
    <scope>NUCLEOTIDE SEQUENCE [LARGE SCALE GENOMIC DNA]</scope>
    <source>
        <strain evidence="15 16">14</strain>
    </source>
</reference>
<evidence type="ECO:0000256" key="11">
    <source>
        <dbReference type="HAMAP-Rule" id="MF_00530"/>
    </source>
</evidence>
<dbReference type="Pfam" id="PF00401">
    <property type="entry name" value="ATP-synt_DE"/>
    <property type="match status" value="1"/>
</dbReference>
<dbReference type="FunFam" id="1.20.5.440:FF:000001">
    <property type="entry name" value="ATP synthase epsilon chain"/>
    <property type="match status" value="1"/>
</dbReference>
<evidence type="ECO:0000256" key="2">
    <source>
        <dbReference type="ARBA" id="ARBA00004202"/>
    </source>
</evidence>
<keyword evidence="7 11" id="KW-0406">Ion transport</keyword>
<dbReference type="GO" id="GO:0046933">
    <property type="term" value="F:proton-transporting ATP synthase activity, rotational mechanism"/>
    <property type="evidence" value="ECO:0007669"/>
    <property type="project" value="UniProtKB-UniRule"/>
</dbReference>
<evidence type="ECO:0000256" key="1">
    <source>
        <dbReference type="ARBA" id="ARBA00003543"/>
    </source>
</evidence>
<dbReference type="AlphaFoldDB" id="A0A2K9P4N7"/>
<feature type="domain" description="ATP synthase F1 complex delta/epsilon subunit N-terminal" evidence="14">
    <location>
        <begin position="7"/>
        <end position="84"/>
    </location>
</feature>
<dbReference type="Proteomes" id="UP000235589">
    <property type="component" value="Chromosome"/>
</dbReference>
<dbReference type="InterPro" id="IPR020546">
    <property type="entry name" value="ATP_synth_F1_dsu/esu_N"/>
</dbReference>
<feature type="domain" description="ATP synthase epsilon subunit C-terminal" evidence="13">
    <location>
        <begin position="89"/>
        <end position="133"/>
    </location>
</feature>
<dbReference type="InterPro" id="IPR020547">
    <property type="entry name" value="ATP_synth_F1_esu_C"/>
</dbReference>
<dbReference type="GO" id="GO:0045259">
    <property type="term" value="C:proton-transporting ATP synthase complex"/>
    <property type="evidence" value="ECO:0007669"/>
    <property type="project" value="UniProtKB-KW"/>
</dbReference>
<dbReference type="Gene3D" id="2.60.15.10">
    <property type="entry name" value="F0F1 ATP synthase delta/epsilon subunit, N-terminal"/>
    <property type="match status" value="1"/>
</dbReference>
<dbReference type="KEGG" id="mpec:B9O19_02085"/>
<dbReference type="Gene3D" id="1.20.5.440">
    <property type="entry name" value="ATP synthase delta/epsilon subunit, C-terminal domain"/>
    <property type="match status" value="1"/>
</dbReference>
<keyword evidence="8 11" id="KW-0472">Membrane</keyword>
<dbReference type="Pfam" id="PF02823">
    <property type="entry name" value="ATP-synt_DE_N"/>
    <property type="match status" value="1"/>
</dbReference>
<evidence type="ECO:0000259" key="14">
    <source>
        <dbReference type="Pfam" id="PF02823"/>
    </source>
</evidence>
<name>A0A2K9P4N7_9FIRM</name>
<comment type="similarity">
    <text evidence="3 11 12">Belongs to the ATPase epsilon chain family.</text>
</comment>
<keyword evidence="6 11" id="KW-0375">Hydrogen ion transport</keyword>
<comment type="subunit">
    <text evidence="11 12">F-type ATPases have 2 components, CF(1) - the catalytic core - and CF(0) - the membrane proton channel. CF(1) has five subunits: alpha(3), beta(3), gamma(1), delta(1), epsilon(1). CF(0) has three main subunits: a, b and c.</text>
</comment>